<reference evidence="2 3" key="1">
    <citation type="submission" date="2017-10" db="EMBL/GenBank/DDBJ databases">
        <title>Genome sequence of Caulobacter mirabilis FWC38.</title>
        <authorList>
            <person name="Fiebig A."/>
            <person name="Crosson S."/>
        </authorList>
    </citation>
    <scope>NUCLEOTIDE SEQUENCE [LARGE SCALE GENOMIC DNA]</scope>
    <source>
        <strain evidence="2 3">FWC 38</strain>
    </source>
</reference>
<name>A0A2D2ATL9_9CAUL</name>
<organism evidence="2 3">
    <name type="scientific">Caulobacter mirabilis</name>
    <dbReference type="NCBI Taxonomy" id="69666"/>
    <lineage>
        <taxon>Bacteria</taxon>
        <taxon>Pseudomonadati</taxon>
        <taxon>Pseudomonadota</taxon>
        <taxon>Alphaproteobacteria</taxon>
        <taxon>Caulobacterales</taxon>
        <taxon>Caulobacteraceae</taxon>
        <taxon>Caulobacter</taxon>
    </lineage>
</organism>
<dbReference type="OrthoDB" id="7375768at2"/>
<dbReference type="InterPro" id="IPR032710">
    <property type="entry name" value="NTF2-like_dom_sf"/>
</dbReference>
<dbReference type="Gene3D" id="3.10.450.50">
    <property type="match status" value="1"/>
</dbReference>
<accession>A0A2D2ATL9</accession>
<dbReference type="AlphaFoldDB" id="A0A2D2ATL9"/>
<dbReference type="Proteomes" id="UP000228945">
    <property type="component" value="Chromosome"/>
</dbReference>
<dbReference type="RefSeq" id="WP_099620580.1">
    <property type="nucleotide sequence ID" value="NZ_CP024201.1"/>
</dbReference>
<dbReference type="SUPFAM" id="SSF54427">
    <property type="entry name" value="NTF2-like"/>
    <property type="match status" value="1"/>
</dbReference>
<proteinExistence type="predicted"/>
<protein>
    <submittedName>
        <fullName evidence="2">DUF4440 domain-containing protein</fullName>
    </submittedName>
</protein>
<gene>
    <name evidence="2" type="ORF">CSW64_02280</name>
</gene>
<sequence>MTSPLDAIRARRKLTNKIIAAHEAARLKPFLHPDMTLITGDGSLVLGAQAVVDAFAGQFADPAFVRYVRATETVELDEFGDRAAESGRWTALWKSGDGEQTMSGTYLATWRKLTGQWVIENELFVTLNG</sequence>
<keyword evidence="3" id="KW-1185">Reference proteome</keyword>
<evidence type="ECO:0000313" key="3">
    <source>
        <dbReference type="Proteomes" id="UP000228945"/>
    </source>
</evidence>
<evidence type="ECO:0000259" key="1">
    <source>
        <dbReference type="Pfam" id="PF14534"/>
    </source>
</evidence>
<evidence type="ECO:0000313" key="2">
    <source>
        <dbReference type="EMBL" id="ATQ41323.1"/>
    </source>
</evidence>
<dbReference type="Pfam" id="PF14534">
    <property type="entry name" value="DUF4440"/>
    <property type="match status" value="1"/>
</dbReference>
<dbReference type="KEGG" id="cmb:CSW64_02280"/>
<feature type="domain" description="DUF4440" evidence="1">
    <location>
        <begin position="9"/>
        <end position="119"/>
    </location>
</feature>
<dbReference type="EMBL" id="CP024201">
    <property type="protein sequence ID" value="ATQ41323.1"/>
    <property type="molecule type" value="Genomic_DNA"/>
</dbReference>
<dbReference type="InterPro" id="IPR027843">
    <property type="entry name" value="DUF4440"/>
</dbReference>